<dbReference type="VEuPathDB" id="MicrosporidiaDB:CWI37_0208p0020"/>
<dbReference type="Proteomes" id="UP000292362">
    <property type="component" value="Unassembled WGS sequence"/>
</dbReference>
<proteinExistence type="predicted"/>
<comment type="caution">
    <text evidence="2">The sequence shown here is derived from an EMBL/GenBank/DDBJ whole genome shotgun (WGS) entry which is preliminary data.</text>
</comment>
<evidence type="ECO:0000313" key="3">
    <source>
        <dbReference type="Proteomes" id="UP000292362"/>
    </source>
</evidence>
<sequence>MLSISLLITTYILTSSLTSVTFYIINEENRVKNLINTDITIDMMFLDENIEYLDKNNEITIFKNNILRHESKFDITSYYIPHTLTLPYSHGMFLNSALLKALFDSREKNIRVFINDVFYDNFLLFLKLLDNFDALINQINIRAFIDILTIITMLEIKKSKQRKEFIKDLLRSLLYGINIFHFDFKRDYYNYVFNHIKRSILRDLIVFFMEFIYFDEKITKSYIVITDCNKVSFKKDSCSLYENCMKKIQKNKIYLRLNDHNVKKLFKFMVSYNLKNTWIFLFKIIRIDLVYFVFDLEESFEIIFKLLFGVKFYTEKFYFHSFKNATIILLKMRYHLFLKNLNVLKFNFNFNLNELKQILSLYDNVNKITIKTHEIDFGTLKFLISYCRDNSYKSFKVVSFCYISENTISNSLKFFPKNLIFLSDLIKNENILKPFSSHYMPFIYNAFYYITQNKLNFLYNILFFEILNAREIQIHLNNYYKTIILDDSIFNSLRYCKTLKKFCIKNIKLSNELLMYILESNTLLFVEIIDFEYAFNDEFFTKSSVLNFNLKFFGFTNSKSFIKSKFMIYLAKFRSVSNLKIYNTGMMLENLYPRFSKHNFKFVKKNISKKIFSKKLEIIAWTSLLYMKNCLFFLSEAYDLVELESISLNPYELTEIDYVLFCKMIKLKVVKIESFGKINNIDLKKLFSNSALFNTVIVMNISVREITSDDIRILSSFKNLMSLSISSEKIDFMTIKNIKRKYFLTTEFILKEPNRENRSNEINEHLDSEFMFSFP</sequence>
<accession>A0A4Q9L8K9</accession>
<feature type="chain" id="PRO_5020631511" evidence="1">
    <location>
        <begin position="19"/>
        <end position="775"/>
    </location>
</feature>
<dbReference type="AlphaFoldDB" id="A0A4Q9L8K9"/>
<name>A0A4Q9L8K9_9MICR</name>
<feature type="signal peptide" evidence="1">
    <location>
        <begin position="1"/>
        <end position="18"/>
    </location>
</feature>
<organism evidence="2 3">
    <name type="scientific">Hamiltosporidium tvaerminnensis</name>
    <dbReference type="NCBI Taxonomy" id="1176355"/>
    <lineage>
        <taxon>Eukaryota</taxon>
        <taxon>Fungi</taxon>
        <taxon>Fungi incertae sedis</taxon>
        <taxon>Microsporidia</taxon>
        <taxon>Dubosqiidae</taxon>
        <taxon>Hamiltosporidium</taxon>
    </lineage>
</organism>
<keyword evidence="1" id="KW-0732">Signal</keyword>
<protein>
    <submittedName>
        <fullName evidence="2">Uncharacterized protein</fullName>
    </submittedName>
</protein>
<evidence type="ECO:0000256" key="1">
    <source>
        <dbReference type="SAM" id="SignalP"/>
    </source>
</evidence>
<dbReference type="EMBL" id="PITJ01000208">
    <property type="protein sequence ID" value="TBU03934.1"/>
    <property type="molecule type" value="Genomic_DNA"/>
</dbReference>
<evidence type="ECO:0000313" key="2">
    <source>
        <dbReference type="EMBL" id="TBU03934.1"/>
    </source>
</evidence>
<reference evidence="2 3" key="1">
    <citation type="submission" date="2017-12" db="EMBL/GenBank/DDBJ databases">
        <authorList>
            <person name="Pombert J.-F."/>
            <person name="Haag K.L."/>
            <person name="Ebert D."/>
        </authorList>
    </citation>
    <scope>NUCLEOTIDE SEQUENCE [LARGE SCALE GENOMIC DNA]</scope>
    <source>
        <strain evidence="2">FI-OER-3-3</strain>
    </source>
</reference>
<gene>
    <name evidence="2" type="ORF">CWI37_0208p0020</name>
</gene>